<evidence type="ECO:0000313" key="4">
    <source>
        <dbReference type="Proteomes" id="UP001177023"/>
    </source>
</evidence>
<evidence type="ECO:0000313" key="3">
    <source>
        <dbReference type="EMBL" id="CAJ0586684.1"/>
    </source>
</evidence>
<evidence type="ECO:0000256" key="1">
    <source>
        <dbReference type="SAM" id="MobiDB-lite"/>
    </source>
</evidence>
<comment type="caution">
    <text evidence="3">The sequence shown here is derived from an EMBL/GenBank/DDBJ whole genome shotgun (WGS) entry which is preliminary data.</text>
</comment>
<organism evidence="3 4">
    <name type="scientific">Mesorhabditis spiculigera</name>
    <dbReference type="NCBI Taxonomy" id="96644"/>
    <lineage>
        <taxon>Eukaryota</taxon>
        <taxon>Metazoa</taxon>
        <taxon>Ecdysozoa</taxon>
        <taxon>Nematoda</taxon>
        <taxon>Chromadorea</taxon>
        <taxon>Rhabditida</taxon>
        <taxon>Rhabditina</taxon>
        <taxon>Rhabditomorpha</taxon>
        <taxon>Rhabditoidea</taxon>
        <taxon>Rhabditidae</taxon>
        <taxon>Mesorhabditinae</taxon>
        <taxon>Mesorhabditis</taxon>
    </lineage>
</organism>
<accession>A0AA36GAT3</accession>
<feature type="region of interest" description="Disordered" evidence="1">
    <location>
        <begin position="38"/>
        <end position="121"/>
    </location>
</feature>
<protein>
    <submittedName>
        <fullName evidence="3">Uncharacterized protein</fullName>
    </submittedName>
</protein>
<feature type="compositionally biased region" description="Gly residues" evidence="1">
    <location>
        <begin position="41"/>
        <end position="74"/>
    </location>
</feature>
<feature type="non-terminal residue" evidence="3">
    <location>
        <position position="1"/>
    </location>
</feature>
<keyword evidence="4" id="KW-1185">Reference proteome</keyword>
<reference evidence="3" key="1">
    <citation type="submission" date="2023-06" db="EMBL/GenBank/DDBJ databases">
        <authorList>
            <person name="Delattre M."/>
        </authorList>
    </citation>
    <scope>NUCLEOTIDE SEQUENCE</scope>
    <source>
        <strain evidence="3">AF72</strain>
    </source>
</reference>
<evidence type="ECO:0000256" key="2">
    <source>
        <dbReference type="SAM" id="SignalP"/>
    </source>
</evidence>
<dbReference type="AlphaFoldDB" id="A0AA36GAT3"/>
<name>A0AA36GAT3_9BILA</name>
<feature type="compositionally biased region" description="Basic and acidic residues" evidence="1">
    <location>
        <begin position="99"/>
        <end position="121"/>
    </location>
</feature>
<dbReference type="Proteomes" id="UP001177023">
    <property type="component" value="Unassembled WGS sequence"/>
</dbReference>
<proteinExistence type="predicted"/>
<feature type="chain" id="PRO_5041296262" evidence="2">
    <location>
        <begin position="20"/>
        <end position="121"/>
    </location>
</feature>
<gene>
    <name evidence="3" type="ORF">MSPICULIGERA_LOCUS24675</name>
</gene>
<dbReference type="EMBL" id="CATQJA010002709">
    <property type="protein sequence ID" value="CAJ0586684.1"/>
    <property type="molecule type" value="Genomic_DNA"/>
</dbReference>
<feature type="signal peptide" evidence="2">
    <location>
        <begin position="1"/>
        <end position="19"/>
    </location>
</feature>
<sequence length="121" mass="12369">MQKLTLVLLFVVAFQLASSLPKRERRLVLSPGKVIMIEPGEGSGAVEGSGIEGSGAVEGSGVEGSGVEGSGAVEGSGDHHVEGSGQIEGSGVEEPLTAPEKEKKLSEDKLLPADFAKRDAN</sequence>
<keyword evidence="2" id="KW-0732">Signal</keyword>